<feature type="compositionally biased region" description="Low complexity" evidence="1">
    <location>
        <begin position="50"/>
        <end position="63"/>
    </location>
</feature>
<feature type="region of interest" description="Disordered" evidence="1">
    <location>
        <begin position="1"/>
        <end position="65"/>
    </location>
</feature>
<evidence type="ECO:0000256" key="1">
    <source>
        <dbReference type="SAM" id="MobiDB-lite"/>
    </source>
</evidence>
<keyword evidence="3" id="KW-1185">Reference proteome</keyword>
<dbReference type="AlphaFoldDB" id="A0A8S1R473"/>
<organism evidence="2 3">
    <name type="scientific">Paramecium sonneborni</name>
    <dbReference type="NCBI Taxonomy" id="65129"/>
    <lineage>
        <taxon>Eukaryota</taxon>
        <taxon>Sar</taxon>
        <taxon>Alveolata</taxon>
        <taxon>Ciliophora</taxon>
        <taxon>Intramacronucleata</taxon>
        <taxon>Oligohymenophorea</taxon>
        <taxon>Peniculida</taxon>
        <taxon>Parameciidae</taxon>
        <taxon>Paramecium</taxon>
    </lineage>
</organism>
<evidence type="ECO:0000313" key="2">
    <source>
        <dbReference type="EMBL" id="CAD8122104.1"/>
    </source>
</evidence>
<evidence type="ECO:0000313" key="3">
    <source>
        <dbReference type="Proteomes" id="UP000692954"/>
    </source>
</evidence>
<dbReference type="EMBL" id="CAJJDN010000136">
    <property type="protein sequence ID" value="CAD8122104.1"/>
    <property type="molecule type" value="Genomic_DNA"/>
</dbReference>
<dbReference type="OrthoDB" id="313200at2759"/>
<gene>
    <name evidence="2" type="ORF">PSON_ATCC_30995.1.T1360093</name>
</gene>
<sequence length="159" mass="18874">MNQNPDHNKNSQRSEIFISYSRQQLQTMDFDPTKPQMYLNQKQGEKNQNKVDQQQQNNMSNNQLTDNSYQRFQAQNDVMKTEKNQQGTPKQNFNQYKTQEEDHEIFIQNNTIQKKNNNNLSSTTPFTNENWINTQGAIPQQNQTQFNQYTGLQNSFQQK</sequence>
<proteinExistence type="predicted"/>
<name>A0A8S1R473_9CILI</name>
<dbReference type="Proteomes" id="UP000692954">
    <property type="component" value="Unassembled WGS sequence"/>
</dbReference>
<reference evidence="2" key="1">
    <citation type="submission" date="2021-01" db="EMBL/GenBank/DDBJ databases">
        <authorList>
            <consortium name="Genoscope - CEA"/>
            <person name="William W."/>
        </authorList>
    </citation>
    <scope>NUCLEOTIDE SEQUENCE</scope>
</reference>
<protein>
    <submittedName>
        <fullName evidence="2">Uncharacterized protein</fullName>
    </submittedName>
</protein>
<comment type="caution">
    <text evidence="2">The sequence shown here is derived from an EMBL/GenBank/DDBJ whole genome shotgun (WGS) entry which is preliminary data.</text>
</comment>
<accession>A0A8S1R473</accession>